<evidence type="ECO:0000256" key="14">
    <source>
        <dbReference type="PIRSR" id="PIRSR001558-2"/>
    </source>
</evidence>
<dbReference type="GO" id="GO:0005829">
    <property type="term" value="C:cytosol"/>
    <property type="evidence" value="ECO:0007669"/>
    <property type="project" value="TreeGrafter"/>
</dbReference>
<keyword evidence="8 12" id="KW-0547">Nucleotide-binding</keyword>
<dbReference type="InterPro" id="IPR014049">
    <property type="entry name" value="Glutathione_synthase_N_euk"/>
</dbReference>
<feature type="binding site" evidence="14">
    <location>
        <position position="141"/>
    </location>
    <ligand>
        <name>Mg(2+)</name>
        <dbReference type="ChEBI" id="CHEBI:18420"/>
    </ligand>
</feature>
<dbReference type="InterPro" id="IPR014709">
    <property type="entry name" value="Glutathione_synthase_C_euk"/>
</dbReference>
<keyword evidence="17" id="KW-1185">Reference proteome</keyword>
<evidence type="ECO:0000256" key="8">
    <source>
        <dbReference type="ARBA" id="ARBA00022741"/>
    </source>
</evidence>
<feature type="binding site" evidence="13">
    <location>
        <position position="306"/>
    </location>
    <ligand>
        <name>ATP</name>
        <dbReference type="ChEBI" id="CHEBI:30616"/>
    </ligand>
</feature>
<feature type="binding site" evidence="13">
    <location>
        <begin position="367"/>
        <end position="376"/>
    </location>
    <ligand>
        <name>ATP</name>
        <dbReference type="ChEBI" id="CHEBI:30616"/>
    </ligand>
</feature>
<feature type="binding site" evidence="13">
    <location>
        <position position="217"/>
    </location>
    <ligand>
        <name>substrate</name>
    </ligand>
</feature>
<dbReference type="Gene3D" id="1.10.1080.10">
    <property type="entry name" value="Glutathione Synthetase, Chain A, domain 3"/>
    <property type="match status" value="1"/>
</dbReference>
<evidence type="ECO:0000256" key="11">
    <source>
        <dbReference type="ARBA" id="ARBA00048871"/>
    </source>
</evidence>
<reference evidence="16" key="1">
    <citation type="submission" date="2022-01" db="EMBL/GenBank/DDBJ databases">
        <title>Genome Sequence Resource for Two Populations of Ditylenchus destructor, the Migratory Endoparasitic Phytonematode.</title>
        <authorList>
            <person name="Zhang H."/>
            <person name="Lin R."/>
            <person name="Xie B."/>
        </authorList>
    </citation>
    <scope>NUCLEOTIDE SEQUENCE</scope>
    <source>
        <strain evidence="16">BazhouSP</strain>
    </source>
</reference>
<feature type="binding site" evidence="13">
    <location>
        <begin position="400"/>
        <end position="403"/>
    </location>
    <ligand>
        <name>ATP</name>
        <dbReference type="ChEBI" id="CHEBI:30616"/>
    </ligand>
</feature>
<evidence type="ECO:0000256" key="6">
    <source>
        <dbReference type="ARBA" id="ARBA00022684"/>
    </source>
</evidence>
<dbReference type="GO" id="GO:0005524">
    <property type="term" value="F:ATP binding"/>
    <property type="evidence" value="ECO:0007669"/>
    <property type="project" value="UniProtKB-UniRule"/>
</dbReference>
<keyword evidence="5 12" id="KW-0436">Ligase</keyword>
<feature type="binding site" evidence="13">
    <location>
        <position position="452"/>
    </location>
    <ligand>
        <name>ATP</name>
        <dbReference type="ChEBI" id="CHEBI:30616"/>
    </ligand>
</feature>
<comment type="similarity">
    <text evidence="2 12">Belongs to the eukaryotic GSH synthase family.</text>
</comment>
<evidence type="ECO:0000256" key="3">
    <source>
        <dbReference type="ARBA" id="ARBA00012214"/>
    </source>
</evidence>
<feature type="binding site" evidence="13">
    <location>
        <position position="454"/>
    </location>
    <ligand>
        <name>ATP</name>
        <dbReference type="ChEBI" id="CHEBI:30616"/>
    </ligand>
</feature>
<dbReference type="EMBL" id="JAKKPZ010000021">
    <property type="protein sequence ID" value="KAI1711567.1"/>
    <property type="molecule type" value="Genomic_DNA"/>
</dbReference>
<feature type="binding site" evidence="13">
    <location>
        <position position="460"/>
    </location>
    <ligand>
        <name>ATP</name>
        <dbReference type="ChEBI" id="CHEBI:30616"/>
    </ligand>
</feature>
<evidence type="ECO:0000256" key="1">
    <source>
        <dbReference type="ARBA" id="ARBA00004965"/>
    </source>
</evidence>
<proteinExistence type="inferred from homology"/>
<dbReference type="Proteomes" id="UP001201812">
    <property type="component" value="Unassembled WGS sequence"/>
</dbReference>
<comment type="caution">
    <text evidence="16">The sequence shown here is derived from an EMBL/GenBank/DDBJ whole genome shotgun (WGS) entry which is preliminary data.</text>
</comment>
<dbReference type="Gene3D" id="3.40.50.1760">
    <property type="entry name" value="Glutathione synthase, substrate-binding domain superfamily, eukaryotic"/>
    <property type="match status" value="1"/>
</dbReference>
<evidence type="ECO:0000313" key="16">
    <source>
        <dbReference type="EMBL" id="KAI1711567.1"/>
    </source>
</evidence>
<evidence type="ECO:0000256" key="13">
    <source>
        <dbReference type="PIRSR" id="PIRSR001558-1"/>
    </source>
</evidence>
<evidence type="ECO:0000256" key="12">
    <source>
        <dbReference type="PIRNR" id="PIRNR001558"/>
    </source>
</evidence>
<comment type="pathway">
    <text evidence="1 12">Sulfur metabolism; glutathione biosynthesis; glutathione from L-cysteine and L-glutamate: step 2/2.</text>
</comment>
<evidence type="ECO:0000256" key="10">
    <source>
        <dbReference type="ARBA" id="ARBA00022842"/>
    </source>
</evidence>
<evidence type="ECO:0000256" key="9">
    <source>
        <dbReference type="ARBA" id="ARBA00022840"/>
    </source>
</evidence>
<sequence>MLDFDKYADELVGNQSLEQVVEDARDFAKSTGIILRTNEHESTLAPMTLFPSPFPRKPFEDAVAVQDAMLELYYRISWDREFLIEAHKDVIKTDQFTRHLVDILERVWKEGITQTKTLLIQRADYMCDVGNSAEGELKQVEVNNIAVGMGGLGTKVCRLHRRVIRSIGQNSLEKNIPESRPVDPIAQGLHHAWKEFGNPTGVILFVIDGQNWNQFDQRTIEYAIDDLSGGTAKMTRLTLTECSERLTLTSKTLLLDSEREVSVIYFRSGYSPNAYPTEAEWNIRLDMERSTAIKCPWIGLQLANTKKVQQILSLSGMLERFLPGSSEIVKVIRKSFMGMWGLEDAGNPQIKSRIADAIENPQNYVLKQQMEGGGGNFHGEAISEKLRTLTQEQLSAFVLMERIKPLVVQNILLRPRVKPLIARIVAELGTFGYCYGDGSEIKKVYSSGHILRSKEEHVKDGGIAVGLSVLDSALLVQ</sequence>
<dbReference type="InterPro" id="IPR016185">
    <property type="entry name" value="PreATP-grasp_dom_sf"/>
</dbReference>
<evidence type="ECO:0000259" key="15">
    <source>
        <dbReference type="Pfam" id="PF03199"/>
    </source>
</evidence>
<dbReference type="GO" id="GO:0000287">
    <property type="term" value="F:magnesium ion binding"/>
    <property type="evidence" value="ECO:0007669"/>
    <property type="project" value="UniProtKB-UniRule"/>
</dbReference>
<feature type="binding site" evidence="13">
    <location>
        <position position="427"/>
    </location>
    <ligand>
        <name>ATP</name>
        <dbReference type="ChEBI" id="CHEBI:30616"/>
    </ligand>
</feature>
<dbReference type="PANTHER" id="PTHR11130:SF0">
    <property type="entry name" value="GLUTATHIONE SYNTHETASE"/>
    <property type="match status" value="1"/>
</dbReference>
<accession>A0AAD4QZH4</accession>
<dbReference type="AlphaFoldDB" id="A0AAD4QZH4"/>
<dbReference type="Gene3D" id="3.30.1490.80">
    <property type="match status" value="1"/>
</dbReference>
<dbReference type="Pfam" id="PF03917">
    <property type="entry name" value="GSH_synth_ATP"/>
    <property type="match status" value="1"/>
</dbReference>
<keyword evidence="9 12" id="KW-0067">ATP-binding</keyword>
<dbReference type="SUPFAM" id="SSF52440">
    <property type="entry name" value="PreATP-grasp domain"/>
    <property type="match status" value="1"/>
</dbReference>
<dbReference type="Gene3D" id="3.30.470.20">
    <property type="entry name" value="ATP-grasp fold, B domain"/>
    <property type="match status" value="1"/>
</dbReference>
<evidence type="ECO:0000313" key="17">
    <source>
        <dbReference type="Proteomes" id="UP001201812"/>
    </source>
</evidence>
<dbReference type="SUPFAM" id="SSF56059">
    <property type="entry name" value="Glutathione synthetase ATP-binding domain-like"/>
    <property type="match status" value="1"/>
</dbReference>
<dbReference type="EC" id="6.3.2.3" evidence="3 12"/>
<keyword evidence="7 12" id="KW-0479">Metal-binding</keyword>
<dbReference type="GO" id="GO:0043295">
    <property type="term" value="F:glutathione binding"/>
    <property type="evidence" value="ECO:0007669"/>
    <property type="project" value="UniProtKB-UniRule"/>
</dbReference>
<feature type="binding site" evidence="13">
    <location>
        <position position="122"/>
    </location>
    <ligand>
        <name>substrate</name>
    </ligand>
</feature>
<keyword evidence="6 12" id="KW-0317">Glutathione biosynthesis</keyword>
<feature type="binding site" evidence="13">
    <location>
        <position position="141"/>
    </location>
    <ligand>
        <name>ATP</name>
        <dbReference type="ChEBI" id="CHEBI:30616"/>
    </ligand>
</feature>
<comment type="catalytic activity">
    <reaction evidence="11">
        <text>gamma-L-glutamyl-L-cysteine + glycine + ATP = glutathione + ADP + phosphate + H(+)</text>
        <dbReference type="Rhea" id="RHEA:13557"/>
        <dbReference type="ChEBI" id="CHEBI:15378"/>
        <dbReference type="ChEBI" id="CHEBI:30616"/>
        <dbReference type="ChEBI" id="CHEBI:43474"/>
        <dbReference type="ChEBI" id="CHEBI:57305"/>
        <dbReference type="ChEBI" id="CHEBI:57925"/>
        <dbReference type="ChEBI" id="CHEBI:58173"/>
        <dbReference type="ChEBI" id="CHEBI:456216"/>
        <dbReference type="EC" id="6.3.2.3"/>
    </reaction>
    <physiologicalReaction direction="left-to-right" evidence="11">
        <dbReference type="Rhea" id="RHEA:13558"/>
    </physiologicalReaction>
</comment>
<dbReference type="InterPro" id="IPR005615">
    <property type="entry name" value="Glutathione_synthase"/>
</dbReference>
<dbReference type="NCBIfam" id="TIGR01986">
    <property type="entry name" value="glut_syn_euk"/>
    <property type="match status" value="1"/>
</dbReference>
<dbReference type="PANTHER" id="PTHR11130">
    <property type="entry name" value="GLUTATHIONE SYNTHETASE"/>
    <property type="match status" value="1"/>
</dbReference>
<comment type="cofactor">
    <cofactor evidence="12 14">
        <name>Mg(2+)</name>
        <dbReference type="ChEBI" id="CHEBI:18420"/>
    </cofactor>
    <text evidence="12 14">Binds 1 Mg(2+) ion per subunit.</text>
</comment>
<dbReference type="InterPro" id="IPR014042">
    <property type="entry name" value="Glutathione_synthase_a-hlx"/>
</dbReference>
<name>A0AAD4QZH4_9BILA</name>
<feature type="domain" description="Glutathione synthase substrate-binding" evidence="15">
    <location>
        <begin position="202"/>
        <end position="303"/>
    </location>
</feature>
<dbReference type="Pfam" id="PF03199">
    <property type="entry name" value="GSH_synthase"/>
    <property type="match status" value="1"/>
</dbReference>
<dbReference type="PIRSF" id="PIRSF001558">
    <property type="entry name" value="GSHase"/>
    <property type="match status" value="1"/>
</dbReference>
<dbReference type="InterPro" id="IPR037013">
    <property type="entry name" value="GSH-S_sub-bd_sf"/>
</dbReference>
<gene>
    <name evidence="16" type="ORF">DdX_10029</name>
</gene>
<evidence type="ECO:0000256" key="4">
    <source>
        <dbReference type="ARBA" id="ARBA00020821"/>
    </source>
</evidence>
<feature type="binding site" evidence="14">
    <location>
        <position position="371"/>
    </location>
    <ligand>
        <name>Mg(2+)</name>
        <dbReference type="ChEBI" id="CHEBI:18420"/>
    </ligand>
</feature>
<keyword evidence="10 12" id="KW-0460">Magnesium</keyword>
<organism evidence="16 17">
    <name type="scientific">Ditylenchus destructor</name>
    <dbReference type="NCBI Taxonomy" id="166010"/>
    <lineage>
        <taxon>Eukaryota</taxon>
        <taxon>Metazoa</taxon>
        <taxon>Ecdysozoa</taxon>
        <taxon>Nematoda</taxon>
        <taxon>Chromadorea</taxon>
        <taxon>Rhabditida</taxon>
        <taxon>Tylenchina</taxon>
        <taxon>Tylenchomorpha</taxon>
        <taxon>Sphaerularioidea</taxon>
        <taxon>Anguinidae</taxon>
        <taxon>Anguininae</taxon>
        <taxon>Ditylenchus</taxon>
    </lineage>
</organism>
<evidence type="ECO:0000256" key="2">
    <source>
        <dbReference type="ARBA" id="ARBA00010385"/>
    </source>
</evidence>
<dbReference type="GO" id="GO:0004363">
    <property type="term" value="F:glutathione synthase activity"/>
    <property type="evidence" value="ECO:0007669"/>
    <property type="project" value="UniProtKB-UniRule"/>
</dbReference>
<dbReference type="Gene3D" id="3.30.1490.50">
    <property type="match status" value="1"/>
</dbReference>
<evidence type="ECO:0000256" key="7">
    <source>
        <dbReference type="ARBA" id="ARBA00022723"/>
    </source>
</evidence>
<protein>
    <recommendedName>
        <fullName evidence="4 12">Glutathione synthetase</fullName>
        <shortName evidence="12">GSH-S</shortName>
        <ecNumber evidence="3 12">6.3.2.3</ecNumber>
    </recommendedName>
</protein>
<dbReference type="InterPro" id="IPR004887">
    <property type="entry name" value="GSH_synth_subst-bd"/>
</dbReference>
<evidence type="ECO:0000256" key="5">
    <source>
        <dbReference type="ARBA" id="ARBA00022598"/>
    </source>
</evidence>
<feature type="binding site" evidence="14">
    <location>
        <position position="143"/>
    </location>
    <ligand>
        <name>Mg(2+)</name>
        <dbReference type="ChEBI" id="CHEBI:18420"/>
    </ligand>
</feature>